<evidence type="ECO:0000313" key="10">
    <source>
        <dbReference type="EMBL" id="EGL81500.1"/>
    </source>
</evidence>
<evidence type="ECO:0000256" key="2">
    <source>
        <dbReference type="ARBA" id="ARBA00004953"/>
    </source>
</evidence>
<evidence type="ECO:0000256" key="6">
    <source>
        <dbReference type="ARBA" id="ARBA00022692"/>
    </source>
</evidence>
<evidence type="ECO:0000256" key="5">
    <source>
        <dbReference type="ARBA" id="ARBA00022573"/>
    </source>
</evidence>
<name>F5LAW1_CALTT</name>
<dbReference type="GO" id="GO:0005886">
    <property type="term" value="C:plasma membrane"/>
    <property type="evidence" value="ECO:0007669"/>
    <property type="project" value="UniProtKB-SubCell"/>
</dbReference>
<comment type="similarity">
    <text evidence="3 9">Belongs to the CobD/CbiB family.</text>
</comment>
<keyword evidence="7 9" id="KW-1133">Transmembrane helix</keyword>
<dbReference type="Pfam" id="PF03186">
    <property type="entry name" value="CobD_Cbib"/>
    <property type="match status" value="1"/>
</dbReference>
<protein>
    <recommendedName>
        <fullName evidence="9">Cobalamin biosynthesis protein CobD</fullName>
    </recommendedName>
</protein>
<dbReference type="GO" id="GO:0009236">
    <property type="term" value="P:cobalamin biosynthetic process"/>
    <property type="evidence" value="ECO:0007669"/>
    <property type="project" value="UniProtKB-UniRule"/>
</dbReference>
<dbReference type="GO" id="GO:0015420">
    <property type="term" value="F:ABC-type vitamin B12 transporter activity"/>
    <property type="evidence" value="ECO:0007669"/>
    <property type="project" value="UniProtKB-UniRule"/>
</dbReference>
<dbReference type="eggNOG" id="COG1270">
    <property type="taxonomic scope" value="Bacteria"/>
</dbReference>
<keyword evidence="5 9" id="KW-0169">Cobalamin biosynthesis</keyword>
<dbReference type="EMBL" id="AFCE01000165">
    <property type="protein sequence ID" value="EGL81500.1"/>
    <property type="molecule type" value="Genomic_DNA"/>
</dbReference>
<keyword evidence="4 9" id="KW-1003">Cell membrane</keyword>
<comment type="caution">
    <text evidence="9">Lacks conserved residue(s) required for the propagation of feature annotation.</text>
</comment>
<evidence type="ECO:0000313" key="11">
    <source>
        <dbReference type="EMBL" id="QZT33802.1"/>
    </source>
</evidence>
<evidence type="ECO:0000256" key="3">
    <source>
        <dbReference type="ARBA" id="ARBA00006263"/>
    </source>
</evidence>
<comment type="subcellular location">
    <subcellularLocation>
        <location evidence="1 9">Cell membrane</location>
        <topology evidence="1 9">Multi-pass membrane protein</topology>
    </subcellularLocation>
</comment>
<dbReference type="RefSeq" id="WP_007506418.1">
    <property type="nucleotide sequence ID" value="NZ_AFCE01000165.1"/>
</dbReference>
<keyword evidence="13" id="KW-1185">Reference proteome</keyword>
<evidence type="ECO:0000313" key="12">
    <source>
        <dbReference type="Proteomes" id="UP000010716"/>
    </source>
</evidence>
<dbReference type="UniPathway" id="UPA00148"/>
<accession>F5LAW1</accession>
<evidence type="ECO:0000256" key="1">
    <source>
        <dbReference type="ARBA" id="ARBA00004651"/>
    </source>
</evidence>
<keyword evidence="8 9" id="KW-0472">Membrane</keyword>
<proteinExistence type="inferred from homology"/>
<dbReference type="NCBIfam" id="TIGR00380">
    <property type="entry name" value="cobal_cbiB"/>
    <property type="match status" value="1"/>
</dbReference>
<dbReference type="EMBL" id="CP082237">
    <property type="protein sequence ID" value="QZT33802.1"/>
    <property type="molecule type" value="Genomic_DNA"/>
</dbReference>
<comment type="function">
    <text evidence="9">Converts cobyric acid to cobinamide by the addition of aminopropanol on the F carboxylic group.</text>
</comment>
<evidence type="ECO:0000256" key="8">
    <source>
        <dbReference type="ARBA" id="ARBA00023136"/>
    </source>
</evidence>
<evidence type="ECO:0000256" key="7">
    <source>
        <dbReference type="ARBA" id="ARBA00022989"/>
    </source>
</evidence>
<feature type="transmembrane region" description="Helical" evidence="9">
    <location>
        <begin position="88"/>
        <end position="107"/>
    </location>
</feature>
<reference evidence="10 12" key="1">
    <citation type="journal article" date="2011" name="J. Bacteriol.">
        <title>Draft genome sequence of the thermoalkaliphilic Caldalkalibacillus thermarum strain TA2.A1.</title>
        <authorList>
            <person name="Kalamorz F."/>
            <person name="Keis S."/>
            <person name="McMillan D.G."/>
            <person name="Olsson K."/>
            <person name="Stanton J.A."/>
            <person name="Stockwell P."/>
            <person name="Black M.A."/>
            <person name="Klingeman D.M."/>
            <person name="Land M.L."/>
            <person name="Han C.S."/>
            <person name="Martin S.L."/>
            <person name="Becher S.A."/>
            <person name="Peddie C.J."/>
            <person name="Morgan H.W."/>
            <person name="Matthies D."/>
            <person name="Preiss L."/>
            <person name="Meier T."/>
            <person name="Brown S.D."/>
            <person name="Cook G.M."/>
        </authorList>
    </citation>
    <scope>NUCLEOTIDE SEQUENCE [LARGE SCALE GENOMIC DNA]</scope>
    <source>
        <strain evidence="10 12">TA2.A1</strain>
    </source>
</reference>
<dbReference type="PANTHER" id="PTHR34308:SF1">
    <property type="entry name" value="COBALAMIN BIOSYNTHESIS PROTEIN CBIB"/>
    <property type="match status" value="1"/>
</dbReference>
<reference evidence="11" key="3">
    <citation type="submission" date="2021-08" db="EMBL/GenBank/DDBJ databases">
        <authorList>
            <person name="de Jong S."/>
            <person name="van den Broek M."/>
            <person name="Merkel A."/>
            <person name="de la Torre Cortes P."/>
            <person name="Kalamorz F."/>
            <person name="Cook G."/>
            <person name="van Loosdrecht M."/>
            <person name="McMillan D."/>
        </authorList>
    </citation>
    <scope>NUCLEOTIDE SEQUENCE</scope>
    <source>
        <strain evidence="11">TA2.A1</strain>
    </source>
</reference>
<dbReference type="PANTHER" id="PTHR34308">
    <property type="entry name" value="COBALAMIN BIOSYNTHESIS PROTEIN CBIB"/>
    <property type="match status" value="1"/>
</dbReference>
<dbReference type="Proteomes" id="UP000010716">
    <property type="component" value="Unassembled WGS sequence"/>
</dbReference>
<dbReference type="OrthoDB" id="9811967at2"/>
<keyword evidence="6 9" id="KW-0812">Transmembrane</keyword>
<feature type="transmembrane region" description="Helical" evidence="9">
    <location>
        <begin position="6"/>
        <end position="27"/>
    </location>
</feature>
<dbReference type="AlphaFoldDB" id="F5LAW1"/>
<sequence>MLSGLNPSWTHVLVVIVGAVGLDLVLGDPRRFPHPVRWMGRLIAYLDRKWNKGSARRLKGIGLLVTVVCTAGGLSWLSVWAAYRLQPVLGVVLEIFLVWACIAIKSLHQAAMDVYRPLKAGQLQLARGKLGEIVGRDTERLSEKEVARGAVETVAENSVDAITAPLFWTLLGGAPLAMVYRAVNTLDAMVGYKHERYREFGWASARMDDVLNWLPARLTAIAMWGAAWTLHFTPIPREGWMVRTKGAWNVTLRDAPRHPSPNSGWPEAMMAALLGVQLGGTNYYQGVPSHRPVLGEARRLLTADDISRSVWVMHGTWLLFSTMLLLVLCLWGWMGR</sequence>
<dbReference type="HAMAP" id="MF_00024">
    <property type="entry name" value="CobD_CbiB"/>
    <property type="match status" value="1"/>
</dbReference>
<comment type="pathway">
    <text evidence="2 9">Cofactor biosynthesis; adenosylcobalamin biosynthesis.</text>
</comment>
<evidence type="ECO:0000256" key="9">
    <source>
        <dbReference type="HAMAP-Rule" id="MF_00024"/>
    </source>
</evidence>
<gene>
    <name evidence="11" type="primary">cbiB</name>
    <name evidence="9" type="synonym">cobD</name>
    <name evidence="10" type="ORF">CathTA2_3046</name>
    <name evidence="11" type="ORF">HUR95_16585</name>
</gene>
<evidence type="ECO:0000256" key="4">
    <source>
        <dbReference type="ARBA" id="ARBA00022475"/>
    </source>
</evidence>
<dbReference type="GO" id="GO:0048472">
    <property type="term" value="F:threonine-phosphate decarboxylase activity"/>
    <property type="evidence" value="ECO:0007669"/>
    <property type="project" value="InterPro"/>
</dbReference>
<organism evidence="10 12">
    <name type="scientific">Caldalkalibacillus thermarum (strain TA2.A1)</name>
    <dbReference type="NCBI Taxonomy" id="986075"/>
    <lineage>
        <taxon>Bacteria</taxon>
        <taxon>Bacillati</taxon>
        <taxon>Bacillota</taxon>
        <taxon>Bacilli</taxon>
        <taxon>Bacillales</taxon>
        <taxon>Bacillaceae</taxon>
        <taxon>Caldalkalibacillus</taxon>
    </lineage>
</organism>
<reference evidence="11 13" key="2">
    <citation type="journal article" date="2020" name="Extremophiles">
        <title>Genomic analysis of Caldalkalibacillus thermarum TA2.A1 reveals aerobic alkaliphilic metabolism and evolutionary hallmarks linking alkaliphilic bacteria and plant life.</title>
        <authorList>
            <person name="de Jong S.I."/>
            <person name="van den Broek M.A."/>
            <person name="Merkel A.Y."/>
            <person name="de la Torre Cortes P."/>
            <person name="Kalamorz F."/>
            <person name="Cook G.M."/>
            <person name="van Loosdrecht M.C.M."/>
            <person name="McMillan D.G.G."/>
        </authorList>
    </citation>
    <scope>NUCLEOTIDE SEQUENCE [LARGE SCALE GENOMIC DNA]</scope>
    <source>
        <strain evidence="11 13">TA2.A1</strain>
    </source>
</reference>
<dbReference type="Proteomes" id="UP000825179">
    <property type="component" value="Chromosome"/>
</dbReference>
<dbReference type="KEGG" id="cthu:HUR95_16585"/>
<feature type="transmembrane region" description="Helical" evidence="9">
    <location>
        <begin position="61"/>
        <end position="82"/>
    </location>
</feature>
<dbReference type="InterPro" id="IPR004485">
    <property type="entry name" value="Cobalamin_biosynth_CobD/CbiB"/>
</dbReference>
<evidence type="ECO:0000313" key="13">
    <source>
        <dbReference type="Proteomes" id="UP000825179"/>
    </source>
</evidence>
<feature type="transmembrane region" description="Helical" evidence="9">
    <location>
        <begin position="317"/>
        <end position="334"/>
    </location>
</feature>